<dbReference type="Proteomes" id="UP000282957">
    <property type="component" value="Unassembled WGS sequence"/>
</dbReference>
<evidence type="ECO:0000313" key="3">
    <source>
        <dbReference type="Proteomes" id="UP000282957"/>
    </source>
</evidence>
<feature type="region of interest" description="Disordered" evidence="1">
    <location>
        <begin position="146"/>
        <end position="188"/>
    </location>
</feature>
<dbReference type="Pfam" id="PF04404">
    <property type="entry name" value="ERF"/>
    <property type="match status" value="1"/>
</dbReference>
<feature type="compositionally biased region" description="Low complexity" evidence="1">
    <location>
        <begin position="165"/>
        <end position="187"/>
    </location>
</feature>
<keyword evidence="3" id="KW-1185">Reference proteome</keyword>
<dbReference type="RefSeq" id="WP_127788235.1">
    <property type="nucleotide sequence ID" value="NZ_SACL01000004.1"/>
</dbReference>
<evidence type="ECO:0000313" key="2">
    <source>
        <dbReference type="EMBL" id="RVT96302.1"/>
    </source>
</evidence>
<sequence>MAEDTPAPALSPFPRQSDAQHLLLPALFAAKAKFRPVTKRNIAIVQEAEGQRSYNYADLAAYIDAVSEALLEQDILIEQEPRTTPGGRHFMCTTLLHVSGQWKASYLPMYSVTDANPHVAGSRLTYARRHGLALMLGLSVRDDDDDGATASALAREEQPQRARRQAAQQQKAAEEAPAASPPALREPQGINEQIARIKEDLKAAFAAGGRDAADIAWQKHARFILAQSDDLQEIIKDGYHAVVNDDPPVPEALDAS</sequence>
<name>A0A437MF99_9PROT</name>
<protein>
    <recommendedName>
        <fullName evidence="4">ERF family protein</fullName>
    </recommendedName>
</protein>
<evidence type="ECO:0008006" key="4">
    <source>
        <dbReference type="Google" id="ProtNLM"/>
    </source>
</evidence>
<reference evidence="2 3" key="1">
    <citation type="submission" date="2019-01" db="EMBL/GenBank/DDBJ databases">
        <authorList>
            <person name="Chen W.-M."/>
        </authorList>
    </citation>
    <scope>NUCLEOTIDE SEQUENCE [LARGE SCALE GENOMIC DNA]</scope>
    <source>
        <strain evidence="2 3">CCP-6</strain>
    </source>
</reference>
<dbReference type="AlphaFoldDB" id="A0A437MF99"/>
<dbReference type="OrthoDB" id="149299at2"/>
<organism evidence="2 3">
    <name type="scientific">Rhodovarius crocodyli</name>
    <dbReference type="NCBI Taxonomy" id="1979269"/>
    <lineage>
        <taxon>Bacteria</taxon>
        <taxon>Pseudomonadati</taxon>
        <taxon>Pseudomonadota</taxon>
        <taxon>Alphaproteobacteria</taxon>
        <taxon>Acetobacterales</taxon>
        <taxon>Roseomonadaceae</taxon>
        <taxon>Rhodovarius</taxon>
    </lineage>
</organism>
<proteinExistence type="predicted"/>
<comment type="caution">
    <text evidence="2">The sequence shown here is derived from an EMBL/GenBank/DDBJ whole genome shotgun (WGS) entry which is preliminary data.</text>
</comment>
<gene>
    <name evidence="2" type="ORF">EOD42_14420</name>
</gene>
<dbReference type="InterPro" id="IPR007499">
    <property type="entry name" value="ERF_bacteria_virus"/>
</dbReference>
<accession>A0A437MF99</accession>
<evidence type="ECO:0000256" key="1">
    <source>
        <dbReference type="SAM" id="MobiDB-lite"/>
    </source>
</evidence>
<dbReference type="EMBL" id="SACL01000004">
    <property type="protein sequence ID" value="RVT96302.1"/>
    <property type="molecule type" value="Genomic_DNA"/>
</dbReference>